<organism evidence="1 2">
    <name type="scientific">Blattamonas nauphoetae</name>
    <dbReference type="NCBI Taxonomy" id="2049346"/>
    <lineage>
        <taxon>Eukaryota</taxon>
        <taxon>Metamonada</taxon>
        <taxon>Preaxostyla</taxon>
        <taxon>Oxymonadida</taxon>
        <taxon>Blattamonas</taxon>
    </lineage>
</organism>
<evidence type="ECO:0000313" key="1">
    <source>
        <dbReference type="EMBL" id="KAK2950947.1"/>
    </source>
</evidence>
<keyword evidence="2" id="KW-1185">Reference proteome</keyword>
<accession>A0ABQ9XEQ0</accession>
<evidence type="ECO:0000313" key="2">
    <source>
        <dbReference type="Proteomes" id="UP001281761"/>
    </source>
</evidence>
<comment type="caution">
    <text evidence="1">The sequence shown here is derived from an EMBL/GenBank/DDBJ whole genome shotgun (WGS) entry which is preliminary data.</text>
</comment>
<dbReference type="SUPFAM" id="SSF56300">
    <property type="entry name" value="Metallo-dependent phosphatases"/>
    <property type="match status" value="1"/>
</dbReference>
<protein>
    <submittedName>
        <fullName evidence="1">5' nucleotidase family protein</fullName>
    </submittedName>
</protein>
<dbReference type="Gene3D" id="3.60.21.10">
    <property type="match status" value="1"/>
</dbReference>
<reference evidence="1 2" key="1">
    <citation type="journal article" date="2022" name="bioRxiv">
        <title>Genomics of Preaxostyla Flagellates Illuminates Evolutionary Transitions and the Path Towards Mitochondrial Loss.</title>
        <authorList>
            <person name="Novak L.V.F."/>
            <person name="Treitli S.C."/>
            <person name="Pyrih J."/>
            <person name="Halakuc P."/>
            <person name="Pipaliya S.V."/>
            <person name="Vacek V."/>
            <person name="Brzon O."/>
            <person name="Soukal P."/>
            <person name="Eme L."/>
            <person name="Dacks J.B."/>
            <person name="Karnkowska A."/>
            <person name="Elias M."/>
            <person name="Hampl V."/>
        </authorList>
    </citation>
    <scope>NUCLEOTIDE SEQUENCE [LARGE SCALE GENOMIC DNA]</scope>
    <source>
        <strain evidence="1">NAU3</strain>
        <tissue evidence="1">Gut</tissue>
    </source>
</reference>
<dbReference type="InterPro" id="IPR036907">
    <property type="entry name" value="5'-Nucleotdase_C_sf"/>
</dbReference>
<dbReference type="PANTHER" id="PTHR11575">
    <property type="entry name" value="5'-NUCLEOTIDASE-RELATED"/>
    <property type="match status" value="1"/>
</dbReference>
<dbReference type="InterPro" id="IPR006179">
    <property type="entry name" value="5_nucleotidase/apyrase"/>
</dbReference>
<dbReference type="PANTHER" id="PTHR11575:SF22">
    <property type="entry name" value="ADL392WP"/>
    <property type="match status" value="1"/>
</dbReference>
<dbReference type="Gene3D" id="3.90.780.10">
    <property type="entry name" value="5'-Nucleotidase, C-terminal domain"/>
    <property type="match status" value="1"/>
</dbReference>
<dbReference type="EMBL" id="JARBJD010000127">
    <property type="protein sequence ID" value="KAK2950947.1"/>
    <property type="molecule type" value="Genomic_DNA"/>
</dbReference>
<dbReference type="Proteomes" id="UP001281761">
    <property type="component" value="Unassembled WGS sequence"/>
</dbReference>
<name>A0ABQ9XEQ0_9EUKA</name>
<sequence length="531" mass="59813">MIALLILSRVYSVSNAPINITIYHTTDVHGWIYGHRHEPTLDADFGDIYSFFSIAKSRATDDNQVYVFDTGDNIQGTGLSDATPIAGSFIYDMMKFIPYDALQIGNHDVRHDKSVDYLVDHYSPSWNGRYLAGQGVYYDKSKKVGDTHRVIPLPNNQGNVLVMGFLYNCENVEQHIKVTFVDEHLRQPWFTQAMATDNIRTIVVLCHFGTTDGLLSTVKAAIRAKAPKIPVVFLTGHTHRSRTDKQDSETYVMESGRYTDNIGKISFTLAKQAPTSRSFARLEDSRNDGIISNIDQTSFSQSFIPTNKAKLMSELKITDPSQFKTSVGERMKLLIQNKFIALGLAPLVGCAPKTYNNNAHQLDDSTNLYRLCLDDMLPKYGPKRTDVLSMLKTEEEREAVRQKPAANASIYVLDDGLLRYPIYKGEVIVDDLFTSDPFNYEALAIVAIEGSKLKTFLGMTYPGGSKFTNTHLLTKQSIKAGQYYDVYVAYNHKVQIQSMLDTLSPGEFPLMSTGVYFRPLFVDYVRNEMKC</sequence>
<dbReference type="InterPro" id="IPR029052">
    <property type="entry name" value="Metallo-depent_PP-like"/>
</dbReference>
<gene>
    <name evidence="1" type="ORF">BLNAU_14137</name>
</gene>
<dbReference type="SUPFAM" id="SSF55816">
    <property type="entry name" value="5'-nucleotidase (syn. UDP-sugar hydrolase), C-terminal domain"/>
    <property type="match status" value="1"/>
</dbReference>
<proteinExistence type="predicted"/>